<reference evidence="6 8" key="1">
    <citation type="submission" date="2015-01" db="EMBL/GenBank/DDBJ databases">
        <authorList>
            <person name="Guo J."/>
        </authorList>
    </citation>
    <scope>NUCLEOTIDE SEQUENCE [LARGE SCALE GENOMIC DNA]</scope>
    <source>
        <strain evidence="6 8">DSM 22147</strain>
    </source>
</reference>
<dbReference type="CDD" id="cd00090">
    <property type="entry name" value="HTH_ARSR"/>
    <property type="match status" value="1"/>
</dbReference>
<dbReference type="Gene3D" id="1.10.10.10">
    <property type="entry name" value="Winged helix-like DNA-binding domain superfamily/Winged helix DNA-binding domain"/>
    <property type="match status" value="1"/>
</dbReference>
<dbReference type="Proteomes" id="UP000032366">
    <property type="component" value="Unassembled WGS sequence"/>
</dbReference>
<dbReference type="OrthoDB" id="9794330at2"/>
<dbReference type="InterPro" id="IPR036390">
    <property type="entry name" value="WH_DNA-bd_sf"/>
</dbReference>
<evidence type="ECO:0000256" key="4">
    <source>
        <dbReference type="ARBA" id="ARBA00043263"/>
    </source>
</evidence>
<reference evidence="7 9" key="2">
    <citation type="submission" date="2018-06" db="EMBL/GenBank/DDBJ databases">
        <authorList>
            <consortium name="Pathogen Informatics"/>
            <person name="Doyle S."/>
        </authorList>
    </citation>
    <scope>NUCLEOTIDE SEQUENCE [LARGE SCALE GENOMIC DNA]</scope>
    <source>
        <strain evidence="7 9">NCTC13832</strain>
    </source>
</reference>
<keyword evidence="1" id="KW-0805">Transcription regulation</keyword>
<dbReference type="PROSITE" id="PS50987">
    <property type="entry name" value="HTH_ARSR_2"/>
    <property type="match status" value="1"/>
</dbReference>
<accession>A0A0D6XSQ6</accession>
<dbReference type="Pfam" id="PF01022">
    <property type="entry name" value="HTH_5"/>
    <property type="match status" value="1"/>
</dbReference>
<keyword evidence="4" id="KW-0105">Cadmium resistance</keyword>
<evidence type="ECO:0000259" key="5">
    <source>
        <dbReference type="PROSITE" id="PS50987"/>
    </source>
</evidence>
<evidence type="ECO:0000256" key="3">
    <source>
        <dbReference type="ARBA" id="ARBA00023163"/>
    </source>
</evidence>
<evidence type="ECO:0000313" key="8">
    <source>
        <dbReference type="Proteomes" id="UP000032366"/>
    </source>
</evidence>
<keyword evidence="8" id="KW-1185">Reference proteome</keyword>
<organism evidence="7 9">
    <name type="scientific">Staphylococcus microti</name>
    <dbReference type="NCBI Taxonomy" id="569857"/>
    <lineage>
        <taxon>Bacteria</taxon>
        <taxon>Bacillati</taxon>
        <taxon>Bacillota</taxon>
        <taxon>Bacilli</taxon>
        <taxon>Bacillales</taxon>
        <taxon>Staphylococcaceae</taxon>
        <taxon>Staphylococcus</taxon>
    </lineage>
</organism>
<dbReference type="GO" id="GO:0046686">
    <property type="term" value="P:response to cadmium ion"/>
    <property type="evidence" value="ECO:0007669"/>
    <property type="project" value="UniProtKB-KW"/>
</dbReference>
<dbReference type="Proteomes" id="UP000254100">
    <property type="component" value="Unassembled WGS sequence"/>
</dbReference>
<dbReference type="GO" id="GO:0003677">
    <property type="term" value="F:DNA binding"/>
    <property type="evidence" value="ECO:0007669"/>
    <property type="project" value="UniProtKB-KW"/>
</dbReference>
<dbReference type="PANTHER" id="PTHR43132">
    <property type="entry name" value="ARSENICAL RESISTANCE OPERON REPRESSOR ARSR-RELATED"/>
    <property type="match status" value="1"/>
</dbReference>
<dbReference type="EMBL" id="JXWY01000007">
    <property type="protein sequence ID" value="KIX91637.1"/>
    <property type="molecule type" value="Genomic_DNA"/>
</dbReference>
<dbReference type="PROSITE" id="PS00846">
    <property type="entry name" value="HTH_ARSR_1"/>
    <property type="match status" value="1"/>
</dbReference>
<evidence type="ECO:0000313" key="6">
    <source>
        <dbReference type="EMBL" id="KIX91637.1"/>
    </source>
</evidence>
<keyword evidence="3" id="KW-0804">Transcription</keyword>
<dbReference type="SUPFAM" id="SSF46785">
    <property type="entry name" value="Winged helix' DNA-binding domain"/>
    <property type="match status" value="1"/>
</dbReference>
<sequence length="124" mass="14337">MTNSAMGCDAFMIDEAHVREVKETLAQKNVESVSLMFKSIADINRAKITYLLCVHDELCVCDLAEILQLTVANTSHHLRLLYKNGVVTYRKEGKRAFYRIYDEHIRQIMMISIAHKEEVMNDDE</sequence>
<evidence type="ECO:0000313" key="7">
    <source>
        <dbReference type="EMBL" id="SUM57343.1"/>
    </source>
</evidence>
<evidence type="ECO:0000256" key="2">
    <source>
        <dbReference type="ARBA" id="ARBA00023125"/>
    </source>
</evidence>
<dbReference type="InterPro" id="IPR036388">
    <property type="entry name" value="WH-like_DNA-bd_sf"/>
</dbReference>
<dbReference type="SMART" id="SM00418">
    <property type="entry name" value="HTH_ARSR"/>
    <property type="match status" value="1"/>
</dbReference>
<dbReference type="NCBIfam" id="NF033788">
    <property type="entry name" value="HTH_metalloreg"/>
    <property type="match status" value="1"/>
</dbReference>
<protein>
    <submittedName>
        <fullName evidence="6">ArsR family transcriptional regulator</fullName>
    </submittedName>
    <submittedName>
        <fullName evidence="7">Cadmium efflux system accessory protein</fullName>
    </submittedName>
</protein>
<dbReference type="InterPro" id="IPR018334">
    <property type="entry name" value="ArsR_HTH"/>
</dbReference>
<dbReference type="AlphaFoldDB" id="A0A0D6XSQ6"/>
<feature type="domain" description="HTH arsR-type" evidence="5">
    <location>
        <begin position="25"/>
        <end position="120"/>
    </location>
</feature>
<gene>
    <name evidence="7" type="primary">cadC</name>
    <name evidence="7" type="ORF">NCTC13832_01017</name>
    <name evidence="6" type="ORF">TP70_01460</name>
</gene>
<dbReference type="InterPro" id="IPR051011">
    <property type="entry name" value="Metal_resp_trans_reg"/>
</dbReference>
<dbReference type="PANTHER" id="PTHR43132:SF6">
    <property type="entry name" value="HTH-TYPE TRANSCRIPTIONAL REPRESSOR CZRA"/>
    <property type="match status" value="1"/>
</dbReference>
<evidence type="ECO:0000256" key="1">
    <source>
        <dbReference type="ARBA" id="ARBA00023015"/>
    </source>
</evidence>
<dbReference type="InterPro" id="IPR001845">
    <property type="entry name" value="HTH_ArsR_DNA-bd_dom"/>
</dbReference>
<dbReference type="InterPro" id="IPR011991">
    <property type="entry name" value="ArsR-like_HTH"/>
</dbReference>
<dbReference type="PRINTS" id="PR00778">
    <property type="entry name" value="HTHARSR"/>
</dbReference>
<dbReference type="STRING" id="569857.TP70_01460"/>
<keyword evidence="2" id="KW-0238">DNA-binding</keyword>
<name>A0A0D6XSQ6_9STAP</name>
<dbReference type="GO" id="GO:0003700">
    <property type="term" value="F:DNA-binding transcription factor activity"/>
    <property type="evidence" value="ECO:0007669"/>
    <property type="project" value="InterPro"/>
</dbReference>
<dbReference type="EMBL" id="UHDT01000001">
    <property type="protein sequence ID" value="SUM57343.1"/>
    <property type="molecule type" value="Genomic_DNA"/>
</dbReference>
<proteinExistence type="predicted"/>
<evidence type="ECO:0000313" key="9">
    <source>
        <dbReference type="Proteomes" id="UP000254100"/>
    </source>
</evidence>